<dbReference type="GO" id="GO:0015074">
    <property type="term" value="P:DNA integration"/>
    <property type="evidence" value="ECO:0007669"/>
    <property type="project" value="InterPro"/>
</dbReference>
<sequence>MEEAGFKILLDQGCLKIWDQRRRLLAKVPCGANRLYVLKLDNAKPVCLVAQGTSTAWQWHTRFGHLNFRGLRQLAQEEMVRGLPQIEHVDQVCDSCLVGKQRRLAFPTEAKYRAAHKLELVHGNLCGPVTPTTPSGNKLFFLLVDDLSRYMWLILLSTKDQAFTVFTVFHAHAKAEAGRKPGTLHTDRSGEFMARTFIEHCVQEGVQ</sequence>
<dbReference type="PANTHER" id="PTHR42648">
    <property type="entry name" value="TRANSPOSASE, PUTATIVE-RELATED"/>
    <property type="match status" value="1"/>
</dbReference>
<dbReference type="InterPro" id="IPR001584">
    <property type="entry name" value="Integrase_cat-core"/>
</dbReference>
<dbReference type="InterPro" id="IPR036397">
    <property type="entry name" value="RNaseH_sf"/>
</dbReference>
<accession>A0AAQ3U4U7</accession>
<organism evidence="2 3">
    <name type="scientific">Paspalum notatum var. saurae</name>
    <dbReference type="NCBI Taxonomy" id="547442"/>
    <lineage>
        <taxon>Eukaryota</taxon>
        <taxon>Viridiplantae</taxon>
        <taxon>Streptophyta</taxon>
        <taxon>Embryophyta</taxon>
        <taxon>Tracheophyta</taxon>
        <taxon>Spermatophyta</taxon>
        <taxon>Magnoliopsida</taxon>
        <taxon>Liliopsida</taxon>
        <taxon>Poales</taxon>
        <taxon>Poaceae</taxon>
        <taxon>PACMAD clade</taxon>
        <taxon>Panicoideae</taxon>
        <taxon>Andropogonodae</taxon>
        <taxon>Paspaleae</taxon>
        <taxon>Paspalinae</taxon>
        <taxon>Paspalum</taxon>
    </lineage>
</organism>
<dbReference type="SUPFAM" id="SSF53098">
    <property type="entry name" value="Ribonuclease H-like"/>
    <property type="match status" value="1"/>
</dbReference>
<dbReference type="InterPro" id="IPR025724">
    <property type="entry name" value="GAG-pre-integrase_dom"/>
</dbReference>
<dbReference type="Pfam" id="PF13976">
    <property type="entry name" value="gag_pre-integrs"/>
    <property type="match status" value="1"/>
</dbReference>
<dbReference type="PROSITE" id="PS50994">
    <property type="entry name" value="INTEGRASE"/>
    <property type="match status" value="1"/>
</dbReference>
<dbReference type="InterPro" id="IPR039537">
    <property type="entry name" value="Retrotran_Ty1/copia-like"/>
</dbReference>
<reference evidence="2 3" key="1">
    <citation type="submission" date="2024-02" db="EMBL/GenBank/DDBJ databases">
        <title>High-quality chromosome-scale genome assembly of Pensacola bahiagrass (Paspalum notatum Flugge var. saurae).</title>
        <authorList>
            <person name="Vega J.M."/>
            <person name="Podio M."/>
            <person name="Orjuela J."/>
            <person name="Siena L.A."/>
            <person name="Pessino S.C."/>
            <person name="Combes M.C."/>
            <person name="Mariac C."/>
            <person name="Albertini E."/>
            <person name="Pupilli F."/>
            <person name="Ortiz J.P.A."/>
            <person name="Leblanc O."/>
        </authorList>
    </citation>
    <scope>NUCLEOTIDE SEQUENCE [LARGE SCALE GENOMIC DNA]</scope>
    <source>
        <strain evidence="2">R1</strain>
        <tissue evidence="2">Leaf</tissue>
    </source>
</reference>
<gene>
    <name evidence="2" type="ORF">U9M48_032113</name>
</gene>
<evidence type="ECO:0000259" key="1">
    <source>
        <dbReference type="PROSITE" id="PS50994"/>
    </source>
</evidence>
<dbReference type="Gene3D" id="3.30.420.10">
    <property type="entry name" value="Ribonuclease H-like superfamily/Ribonuclease H"/>
    <property type="match status" value="1"/>
</dbReference>
<protein>
    <recommendedName>
        <fullName evidence="1">Integrase catalytic domain-containing protein</fullName>
    </recommendedName>
</protein>
<evidence type="ECO:0000313" key="3">
    <source>
        <dbReference type="Proteomes" id="UP001341281"/>
    </source>
</evidence>
<dbReference type="InterPro" id="IPR012337">
    <property type="entry name" value="RNaseH-like_sf"/>
</dbReference>
<name>A0AAQ3U4U7_PASNO</name>
<dbReference type="Proteomes" id="UP001341281">
    <property type="component" value="Chromosome 07"/>
</dbReference>
<evidence type="ECO:0000313" key="2">
    <source>
        <dbReference type="EMBL" id="WVZ85163.1"/>
    </source>
</evidence>
<dbReference type="EMBL" id="CP144751">
    <property type="protein sequence ID" value="WVZ85163.1"/>
    <property type="molecule type" value="Genomic_DNA"/>
</dbReference>
<dbReference type="PANTHER" id="PTHR42648:SF25">
    <property type="entry name" value="RNA-DIRECTED DNA POLYMERASE"/>
    <property type="match status" value="1"/>
</dbReference>
<dbReference type="AlphaFoldDB" id="A0AAQ3U4U7"/>
<proteinExistence type="predicted"/>
<keyword evidence="3" id="KW-1185">Reference proteome</keyword>
<dbReference type="GO" id="GO:0003676">
    <property type="term" value="F:nucleic acid binding"/>
    <property type="evidence" value="ECO:0007669"/>
    <property type="project" value="InterPro"/>
</dbReference>
<feature type="domain" description="Integrase catalytic" evidence="1">
    <location>
        <begin position="103"/>
        <end position="207"/>
    </location>
</feature>